<reference evidence="1 2" key="1">
    <citation type="submission" date="2022-06" db="EMBL/GenBank/DDBJ databases">
        <title>Mycolicibacterium sp. CAU 1645 isolated from seawater.</title>
        <authorList>
            <person name="Kim W."/>
        </authorList>
    </citation>
    <scope>NUCLEOTIDE SEQUENCE [LARGE SCALE GENOMIC DNA]</scope>
    <source>
        <strain evidence="1 2">CAU 1645</strain>
    </source>
</reference>
<dbReference type="Proteomes" id="UP001651690">
    <property type="component" value="Unassembled WGS sequence"/>
</dbReference>
<protein>
    <submittedName>
        <fullName evidence="1">Uncharacterized protein</fullName>
    </submittedName>
</protein>
<name>A0ABT1LUL1_9MYCO</name>
<dbReference type="RefSeq" id="WP_255057571.1">
    <property type="nucleotide sequence ID" value="NZ_JANDBD010000001.1"/>
</dbReference>
<gene>
    <name evidence="1" type="ORF">NM203_00185</name>
</gene>
<sequence>MHDDELDDAIDDELAEDEAELSEQDENASMLSIRRADGTEVVSIVCTYDEWNVQVQPGGAVRGAHIGSRSDTPVLIDTTLDIERDEDGTYVIRL</sequence>
<accession>A0ABT1LUL1</accession>
<evidence type="ECO:0000313" key="1">
    <source>
        <dbReference type="EMBL" id="MCP9270594.1"/>
    </source>
</evidence>
<comment type="caution">
    <text evidence="1">The sequence shown here is derived from an EMBL/GenBank/DDBJ whole genome shotgun (WGS) entry which is preliminary data.</text>
</comment>
<keyword evidence="2" id="KW-1185">Reference proteome</keyword>
<organism evidence="1 2">
    <name type="scientific">Mycolicibacterium arenosum</name>
    <dbReference type="NCBI Taxonomy" id="2952157"/>
    <lineage>
        <taxon>Bacteria</taxon>
        <taxon>Bacillati</taxon>
        <taxon>Actinomycetota</taxon>
        <taxon>Actinomycetes</taxon>
        <taxon>Mycobacteriales</taxon>
        <taxon>Mycobacteriaceae</taxon>
        <taxon>Mycolicibacterium</taxon>
    </lineage>
</organism>
<dbReference type="EMBL" id="JANDBD010000001">
    <property type="protein sequence ID" value="MCP9270594.1"/>
    <property type="molecule type" value="Genomic_DNA"/>
</dbReference>
<evidence type="ECO:0000313" key="2">
    <source>
        <dbReference type="Proteomes" id="UP001651690"/>
    </source>
</evidence>
<proteinExistence type="predicted"/>